<organism evidence="1 2">
    <name type="scientific">Candidatus Terraquivivens tikiterensis</name>
    <dbReference type="NCBI Taxonomy" id="1980982"/>
    <lineage>
        <taxon>Archaea</taxon>
        <taxon>Nitrososphaerota</taxon>
        <taxon>Candidatus Wolframiiraptoraceae</taxon>
        <taxon>Candidatus Terraquivivens</taxon>
    </lineage>
</organism>
<evidence type="ECO:0008006" key="3">
    <source>
        <dbReference type="Google" id="ProtNLM"/>
    </source>
</evidence>
<dbReference type="InterPro" id="IPR021109">
    <property type="entry name" value="Peptidase_aspartic_dom_sf"/>
</dbReference>
<dbReference type="EMBL" id="NDWU01000026">
    <property type="protein sequence ID" value="PUA31096.1"/>
    <property type="molecule type" value="Genomic_DNA"/>
</dbReference>
<sequence length="131" mass="14340">MGHIYVKATFYNAIEYVEYMLGKRRLEDVRSVYVDALVDTGSTFPALPEDKIEELGLPLIGGYPAETAEGVGKVKLAAHAIIKIEDRISETPVIVRPKGTTPLIGVVVLEQMGYRVDPNTGKLVKGLPLML</sequence>
<gene>
    <name evidence="1" type="ORF">B9J98_07610</name>
</gene>
<evidence type="ECO:0000313" key="2">
    <source>
        <dbReference type="Proteomes" id="UP000244066"/>
    </source>
</evidence>
<evidence type="ECO:0000313" key="1">
    <source>
        <dbReference type="EMBL" id="PUA31096.1"/>
    </source>
</evidence>
<dbReference type="Proteomes" id="UP000244066">
    <property type="component" value="Unassembled WGS sequence"/>
</dbReference>
<accession>A0A2R7Y0M8</accession>
<name>A0A2R7Y0M8_9ARCH</name>
<dbReference type="Gene3D" id="2.40.70.10">
    <property type="entry name" value="Acid Proteases"/>
    <property type="match status" value="1"/>
</dbReference>
<dbReference type="Pfam" id="PF13975">
    <property type="entry name" value="gag-asp_proteas"/>
    <property type="match status" value="1"/>
</dbReference>
<dbReference type="SUPFAM" id="SSF50630">
    <property type="entry name" value="Acid proteases"/>
    <property type="match status" value="1"/>
</dbReference>
<protein>
    <recommendedName>
        <fullName evidence="3">Aspartyl protease</fullName>
    </recommendedName>
</protein>
<proteinExistence type="predicted"/>
<dbReference type="AlphaFoldDB" id="A0A2R7Y0M8"/>
<reference evidence="1 2" key="1">
    <citation type="submission" date="2017-04" db="EMBL/GenBank/DDBJ databases">
        <title>Draft Aigarchaeota genome from a New Zealand hot spring.</title>
        <authorList>
            <person name="Reysenbach A.-L."/>
            <person name="Donaho J.A."/>
            <person name="Gerhart J."/>
            <person name="Kelley J.F."/>
            <person name="Kouba K."/>
            <person name="Podar M."/>
            <person name="Stott M."/>
        </authorList>
    </citation>
    <scope>NUCLEOTIDE SEQUENCE [LARGE SCALE GENOMIC DNA]</scope>
    <source>
        <strain evidence="1">NZ13_MG1</strain>
    </source>
</reference>
<comment type="caution">
    <text evidence="1">The sequence shown here is derived from an EMBL/GenBank/DDBJ whole genome shotgun (WGS) entry which is preliminary data.</text>
</comment>